<proteinExistence type="evidence at transcript level"/>
<dbReference type="PANTHER" id="PTHR45695:SF22">
    <property type="entry name" value="G-PROTEIN COUPLED RECEPTORS FAMILY 1 PROFILE DOMAIN-CONTAINING PROTEIN"/>
    <property type="match status" value="1"/>
</dbReference>
<dbReference type="OrthoDB" id="6435638at2759"/>
<evidence type="ECO:0000256" key="8">
    <source>
        <dbReference type="ARBA" id="ARBA00023180"/>
    </source>
</evidence>
<feature type="transmembrane region" description="Helical" evidence="10">
    <location>
        <begin position="216"/>
        <end position="237"/>
    </location>
</feature>
<dbReference type="HOGENOM" id="CLU_009579_15_2_1"/>
<evidence type="ECO:0000256" key="1">
    <source>
        <dbReference type="ARBA" id="ARBA00004651"/>
    </source>
</evidence>
<keyword evidence="5 10" id="KW-0297">G-protein coupled receptor</keyword>
<dbReference type="KEGG" id="nvi:100121732"/>
<dbReference type="SUPFAM" id="SSF81321">
    <property type="entry name" value="Family A G protein-coupled receptor-like"/>
    <property type="match status" value="1"/>
</dbReference>
<feature type="transmembrane region" description="Helical" evidence="10">
    <location>
        <begin position="167"/>
        <end position="189"/>
    </location>
</feature>
<reference evidence="14" key="2">
    <citation type="submission" date="2021-01" db="UniProtKB">
        <authorList>
            <consortium name="EnsemblMetazoa"/>
        </authorList>
    </citation>
    <scope>IDENTIFICATION</scope>
</reference>
<feature type="transmembrane region" description="Helical" evidence="10">
    <location>
        <begin position="296"/>
        <end position="318"/>
    </location>
</feature>
<reference evidence="13" key="1">
    <citation type="journal article" date="2010" name="J. Biol. Chem.">
        <title>Discovery of a novel insect neuropeptide signaling system closely related to the insect adipokinetic hormone and corazonin hormonal systems.</title>
        <authorList>
            <person name="Hansen K.K."/>
            <person name="Stafflinger E."/>
            <person name="Schneider M."/>
            <person name="Hauser F."/>
            <person name="Cazzamali G."/>
            <person name="Williamson M."/>
            <person name="Kollmann M."/>
            <person name="Schachtner J."/>
            <person name="Grimmelikhuijzen C.J."/>
        </authorList>
    </citation>
    <scope>NUCLEOTIDE SEQUENCE</scope>
</reference>
<feature type="region of interest" description="Disordered" evidence="11">
    <location>
        <begin position="263"/>
        <end position="282"/>
    </location>
</feature>
<evidence type="ECO:0000256" key="10">
    <source>
        <dbReference type="RuleBase" id="RU046427"/>
    </source>
</evidence>
<keyword evidence="9 10" id="KW-0807">Transducer</keyword>
<dbReference type="SMART" id="SM01381">
    <property type="entry name" value="7TM_GPCR_Srsx"/>
    <property type="match status" value="1"/>
</dbReference>
<dbReference type="InterPro" id="IPR001817">
    <property type="entry name" value="Vasoprsn_rcpt"/>
</dbReference>
<keyword evidence="3 10" id="KW-0812">Transmembrane</keyword>
<dbReference type="PROSITE" id="PS50262">
    <property type="entry name" value="G_PROTEIN_RECEP_F1_2"/>
    <property type="match status" value="1"/>
</dbReference>
<organism evidence="13">
    <name type="scientific">Nasonia vitripennis</name>
    <name type="common">Parasitic wasp</name>
    <dbReference type="NCBI Taxonomy" id="7425"/>
    <lineage>
        <taxon>Eukaryota</taxon>
        <taxon>Metazoa</taxon>
        <taxon>Ecdysozoa</taxon>
        <taxon>Arthropoda</taxon>
        <taxon>Hexapoda</taxon>
        <taxon>Insecta</taxon>
        <taxon>Pterygota</taxon>
        <taxon>Neoptera</taxon>
        <taxon>Endopterygota</taxon>
        <taxon>Hymenoptera</taxon>
        <taxon>Apocrita</taxon>
        <taxon>Proctotrupomorpha</taxon>
        <taxon>Chalcidoidea</taxon>
        <taxon>Pteromalidae</taxon>
        <taxon>Pteromalinae</taxon>
        <taxon>Nasonia</taxon>
    </lineage>
</organism>
<keyword evidence="2" id="KW-1003">Cell membrane</keyword>
<evidence type="ECO:0000256" key="2">
    <source>
        <dbReference type="ARBA" id="ARBA00022475"/>
    </source>
</evidence>
<feature type="transmembrane region" description="Helical" evidence="10">
    <location>
        <begin position="85"/>
        <end position="106"/>
    </location>
</feature>
<keyword evidence="6 10" id="KW-0472">Membrane</keyword>
<feature type="domain" description="G-protein coupled receptors family 1 profile" evidence="12">
    <location>
        <begin position="67"/>
        <end position="349"/>
    </location>
</feature>
<keyword evidence="7 10" id="KW-0675">Receptor</keyword>
<evidence type="ECO:0000256" key="6">
    <source>
        <dbReference type="ARBA" id="ARBA00023136"/>
    </source>
</evidence>
<evidence type="ECO:0000256" key="11">
    <source>
        <dbReference type="SAM" id="MobiDB-lite"/>
    </source>
</evidence>
<dbReference type="PROSITE" id="PS00237">
    <property type="entry name" value="G_PROTEIN_RECEP_F1_1"/>
    <property type="match status" value="1"/>
</dbReference>
<dbReference type="GO" id="GO:0005000">
    <property type="term" value="F:vasopressin receptor activity"/>
    <property type="evidence" value="ECO:0007669"/>
    <property type="project" value="InterPro"/>
</dbReference>
<keyword evidence="8 10" id="KW-0325">Glycoprotein</keyword>
<dbReference type="EnsemblMetazoa" id="NM_001171100">
    <property type="protein sequence ID" value="NP_001164571"/>
    <property type="gene ID" value="GeneID_100121732"/>
</dbReference>
<dbReference type="GO" id="GO:0005886">
    <property type="term" value="C:plasma membrane"/>
    <property type="evidence" value="ECO:0007669"/>
    <property type="project" value="UniProtKB-SubCell"/>
</dbReference>
<accession>D2DGE3</accession>
<dbReference type="EMBL" id="FJ532055">
    <property type="protein sequence ID" value="ACR33032.1"/>
    <property type="molecule type" value="mRNA"/>
</dbReference>
<dbReference type="SMR" id="D2DGE3"/>
<evidence type="ECO:0000313" key="14">
    <source>
        <dbReference type="EnsemblMetazoa" id="NP_001164571"/>
    </source>
</evidence>
<feature type="transmembrane region" description="Helical" evidence="10">
    <location>
        <begin position="126"/>
        <end position="146"/>
    </location>
</feature>
<dbReference type="Gene3D" id="1.20.1070.10">
    <property type="entry name" value="Rhodopsin 7-helix transmembrane proteins"/>
    <property type="match status" value="1"/>
</dbReference>
<comment type="subcellular location">
    <subcellularLocation>
        <location evidence="1 10">Cell membrane</location>
        <topology evidence="1 10">Multi-pass membrane protein</topology>
    </subcellularLocation>
</comment>
<evidence type="ECO:0000256" key="3">
    <source>
        <dbReference type="ARBA" id="ARBA00022692"/>
    </source>
</evidence>
<comment type="caution">
    <text evidence="10">Lacks conserved residue(s) required for the propagation of feature annotation.</text>
</comment>
<sequence length="494" mass="56071">MDQLQGSRMQLLQDFNNDFRNDSFYSHDFRDNMSMAVPTMPPSMTFTRRTLTIIIVYCICFLVAAIGNLTVFLTLWRGRYRKSRISLMICHLSIADLLVAFFTIPIEIGWRLTVQWIAGNYACKLFLFLRAFGLYLSNNILICVSLDRYFAVLYPLRVNDARRRGKFMLSVAWFFSVLYAIPQSIVFHVENHPHHKNFTQCVTFGAFPSDLVENTYNVFCVLTMYFIPLAIICWVYLKILCEISSKSRDNKPVVIKAGSNGTLESSNSNQGSRMRLRRSDMSSIERARSRTLKMTIIIVVAFIFCWTPYITMNLWYVIDKKSAKEVNEMVQESLFIMAVGNSCANPLVYGSYAIDLKKECFRCFLPCTTTKSNADVNLIQRSLGSKFQKPEMKSPGVSKQIVHSVCQAVHGFFKAGSGQTKSTNVCGKVLVPISPRLSVSTTSKGVVVEKLPLHTIKPIEFKENLIKSPSCSQPPLLQLNSSMNFSGIMEHQTA</sequence>
<dbReference type="CDD" id="cd15382">
    <property type="entry name" value="7tmA_AKHR"/>
    <property type="match status" value="1"/>
</dbReference>
<keyword evidence="15" id="KW-1185">Reference proteome</keyword>
<name>D2DGE3_NASVI</name>
<feature type="transmembrane region" description="Helical" evidence="10">
    <location>
        <begin position="50"/>
        <end position="73"/>
    </location>
</feature>
<dbReference type="Proteomes" id="UP000002358">
    <property type="component" value="Chromosome 2"/>
</dbReference>
<evidence type="ECO:0000313" key="15">
    <source>
        <dbReference type="Proteomes" id="UP000002358"/>
    </source>
</evidence>
<dbReference type="InParanoid" id="D2DGE3"/>
<gene>
    <name evidence="14" type="primary">100121732</name>
</gene>
<evidence type="ECO:0000256" key="9">
    <source>
        <dbReference type="ARBA" id="ARBA00023224"/>
    </source>
</evidence>
<comment type="similarity">
    <text evidence="10">Belongs to the G-protein coupled receptor 1 family. Vasopressin/oxytocin receptor subfamily.</text>
</comment>
<dbReference type="InterPro" id="IPR000276">
    <property type="entry name" value="GPCR_Rhodpsn"/>
</dbReference>
<evidence type="ECO:0000256" key="5">
    <source>
        <dbReference type="ARBA" id="ARBA00023040"/>
    </source>
</evidence>
<evidence type="ECO:0000259" key="12">
    <source>
        <dbReference type="PROSITE" id="PS50262"/>
    </source>
</evidence>
<evidence type="ECO:0000313" key="13">
    <source>
        <dbReference type="EMBL" id="ACR33032.1"/>
    </source>
</evidence>
<evidence type="ECO:0000256" key="4">
    <source>
        <dbReference type="ARBA" id="ARBA00022989"/>
    </source>
</evidence>
<protein>
    <submittedName>
        <fullName evidence="13">ACP receptor</fullName>
    </submittedName>
</protein>
<dbReference type="InterPro" id="IPR017452">
    <property type="entry name" value="GPCR_Rhodpsn_7TM"/>
</dbReference>
<evidence type="ECO:0000256" key="7">
    <source>
        <dbReference type="ARBA" id="ARBA00023170"/>
    </source>
</evidence>
<dbReference type="PRINTS" id="PR00896">
    <property type="entry name" value="VASOPRESSINR"/>
</dbReference>
<dbReference type="AlphaFoldDB" id="D2DGE3"/>
<dbReference type="PRINTS" id="PR00237">
    <property type="entry name" value="GPCRRHODOPSN"/>
</dbReference>
<dbReference type="PANTHER" id="PTHR45695">
    <property type="entry name" value="LEUCOKININ RECEPTOR-RELATED"/>
    <property type="match status" value="1"/>
</dbReference>
<dbReference type="Pfam" id="PF00001">
    <property type="entry name" value="7tm_1"/>
    <property type="match status" value="1"/>
</dbReference>
<keyword evidence="4 10" id="KW-1133">Transmembrane helix</keyword>